<dbReference type="InterPro" id="IPR027417">
    <property type="entry name" value="P-loop_NTPase"/>
</dbReference>
<dbReference type="Pfam" id="PF12780">
    <property type="entry name" value="AAA_8"/>
    <property type="match status" value="1"/>
</dbReference>
<dbReference type="Pfam" id="PF12777">
    <property type="entry name" value="MT"/>
    <property type="match status" value="1"/>
</dbReference>
<keyword evidence="5" id="KW-0547">Nucleotide-binding</keyword>
<evidence type="ECO:0000313" key="13">
    <source>
        <dbReference type="EMBL" id="KAH0514057.1"/>
    </source>
</evidence>
<evidence type="ECO:0000256" key="3">
    <source>
        <dbReference type="ARBA" id="ARBA00022490"/>
    </source>
</evidence>
<dbReference type="Pfam" id="PF12781">
    <property type="entry name" value="AAA_9"/>
    <property type="match status" value="1"/>
</dbReference>
<dbReference type="GO" id="GO:0007018">
    <property type="term" value="P:microtubule-based movement"/>
    <property type="evidence" value="ECO:0007669"/>
    <property type="project" value="InterPro"/>
</dbReference>
<keyword evidence="10" id="KW-0206">Cytoskeleton</keyword>
<dbReference type="FunFam" id="1.20.1270.280:FF:000004">
    <property type="entry name" value="Cytoplasmic dynein heavy chain 2"/>
    <property type="match status" value="1"/>
</dbReference>
<evidence type="ECO:0000256" key="7">
    <source>
        <dbReference type="ARBA" id="ARBA00023017"/>
    </source>
</evidence>
<dbReference type="FunFam" id="1.10.8.720:FF:000003">
    <property type="entry name" value="Cytoplasmic dynein heavy chain 2"/>
    <property type="match status" value="1"/>
</dbReference>
<dbReference type="Gene3D" id="3.10.490.20">
    <property type="match status" value="1"/>
</dbReference>
<keyword evidence="6" id="KW-0067">ATP-binding</keyword>
<dbReference type="GO" id="GO:0051959">
    <property type="term" value="F:dynein light intermediate chain binding"/>
    <property type="evidence" value="ECO:0007669"/>
    <property type="project" value="InterPro"/>
</dbReference>
<dbReference type="SMART" id="SM00382">
    <property type="entry name" value="AAA"/>
    <property type="match status" value="1"/>
</dbReference>
<dbReference type="Gene3D" id="3.40.50.300">
    <property type="entry name" value="P-loop containing nucleotide triphosphate hydrolases"/>
    <property type="match status" value="3"/>
</dbReference>
<dbReference type="Gene3D" id="1.20.920.60">
    <property type="match status" value="1"/>
</dbReference>
<evidence type="ECO:0000256" key="10">
    <source>
        <dbReference type="ARBA" id="ARBA00023212"/>
    </source>
</evidence>
<dbReference type="FunFam" id="1.20.920.30:FF:000001">
    <property type="entry name" value="Cytoplasmic dynein heavy chain 1"/>
    <property type="match status" value="1"/>
</dbReference>
<evidence type="ECO:0000256" key="4">
    <source>
        <dbReference type="ARBA" id="ARBA00022701"/>
    </source>
</evidence>
<dbReference type="InterPro" id="IPR041658">
    <property type="entry name" value="AAA_lid_11"/>
</dbReference>
<sequence length="1925" mass="220265">MSRCRFLRHVPVVYVDYPGPASLTQIYGTFNRAMLRLIPSLRTYAEPLTAAMVEFYTMSQERFTQDTQPHYIYSPREMTRWVRGIFEALRPLETLPVEGLIRIWAHEALRLFQDRLVEDEERRWTDENIDMVALKHFPNIDKEKAMNRPILYSNWLSKDYIPVDQEELRDYVKARLKVFYEEELDVPLVLFNEVLDHVLRIDRIFRQPQGHLLLIGVSGAGKTTLSRFVAWMNGLSVYQIKVHRKYTGEDFDEDLRTVLRRSGCKNEKIAFIMDESNVLDSGFLERMNTLLANGEVPGLFEGDEYATLMTQCKEGAQKEGLMLDSHEELYKWFTSQVIRNLHVVFTMNPSSEGLKDRAATSPALFNRCVLNWFGDWSTEALYQVGKEFTSKMDLEKPNYIVPDYMPVVYDKLPQPPTHREAIVNSCVFVHQTLHQANARLAKRGGRTMAITPRHYLDFINHYANLFHEKRSELEEQQMHLNVGLRKIKETVDQVEELRRDLRIKSQELEVKNAAANDKLKKMVKDQQEAEKKKVMSQEIQEQLHKQQEVIADKQSSVKEDLDKVEPAVIEAQNAVKSIKKQHLVEVRSMANPPAAVKLALESICLLLGESTTDWKQIRSIIMRENFIPTIVNFSAEEISDAIREKMKKNYMSNPSYNYEIVNRASLACGPMVKWAIAQLNYADMLKRVEPLRNELQKLEDDAKDNQQKANEVEQMIRDLEASIARYKEEYAVLISEAQAIKADLAAVEAKVNRSTALLKSLSAERERWEKTSETFKNQMSTIAGDCLLSAAFIAYAGYFDQQMRQNLFTTWSHHLQQANIQFRTDIARTEYLSNADERLRWQASSLPADDLCTENAIMLKRFNRYPLIIDPSGQATEFIMNEYKDRKITRTSFLDDAFRKNLESALRFGNPLLVQDVESYDPVLNPVLNREVRRTGGRVLITLGDQDIDLSPSFVIFLSTRDPTVEFPPDLCSRVTFVNFTVTRSSLQSQCLNEVLKAERPDVDEKRSDLLKLQGEFQLRLRQLEKSLLQALNEVKGRILDDDTIITTLENLKREAAEVTRKVEETDIVMQEVETVSQQYLPLSTACSSIYFTMESLKQVHFLYQYSLQFFLDIYHNVLYENPNLKGATDHTQRLSIITKDLFQVAFNRVARGMLHQDHITFAMLLARIKLKGTMGEPTYDAEFQHFLRGKEIVLSAGSTPKIQGLTVEQAEAVVRLSCLPAFKDLIAKVQADEQFGIWLDSSSPEQTVPYLWSEETPTTPIGQAIHRLLLIQAFRPDRLLAMAHMFVSTNLGESFMSIMEQPLDLTHIVGTEVKPNTPVLMCSVPGYDASGHVEDLAAEQNTQITSIAIGSAEGFNQADKAINTAVKSGRWVMLKNVHLAPGWLMQLEKKLHSLQPHACFRLFLTMEINPKVPVNLLRAGRIFVFEPPPGVKANMLRTFSSIPVSRICKSPNERARLYFLLAWFHAIIQERLRYAPLGWSKKYEFGESDLRSACDTVDTWLDDTAKGRQNISPDKIPWSALKTLMAQSIYGGRVDNEFDQRLLNTFLERLFTTRSFDSEFKLACKVDGHKDIQMPDGIRREEFVQWVELLPDAQTPSWLGLPNNAERVLLTTQGVDMISKMLKMQMLEDEDDLAYAETEKKTRTDSTSDGRPAWMRTLHTTASNWLHLIPQTLSPLKRTVENIKDPLFRFFEREVKMGAKLLQDVRQDLADVVQVCEGKKKQTNYLRTLINELVKGILPRSWSHYTVPAGMTVIQWVSDFSERIKQLQNISQAAASGGAKELKNIHVCLGGLFVPEAYITATRQYVAQANSWSLEELCLEVNVTASQSATLDACSFGVTGLKLQGATCNNNKLSLSNAISTVLPLTQLRWVKQTNAEKKASVVTLPVYLNFTRADLIFTVDFEIATKEDPRSFYERGVAVLCTE</sequence>
<dbReference type="FunFam" id="3.40.50.300:FF:000373">
    <property type="entry name" value="Cytoplasmic dynein heavy chain 2"/>
    <property type="match status" value="1"/>
</dbReference>
<dbReference type="FunFam" id="3.40.50.300:FF:000122">
    <property type="entry name" value="Cytoplasmic dynein 1 heavy chain"/>
    <property type="match status" value="1"/>
</dbReference>
<dbReference type="InterPro" id="IPR054354">
    <property type="entry name" value="DYNC2H1-like_lid"/>
</dbReference>
<accession>A0A8J6L552</accession>
<dbReference type="SUPFAM" id="SSF52540">
    <property type="entry name" value="P-loop containing nucleoside triphosphate hydrolases"/>
    <property type="match status" value="1"/>
</dbReference>
<dbReference type="Gene3D" id="1.20.1270.280">
    <property type="match status" value="1"/>
</dbReference>
<evidence type="ECO:0000256" key="8">
    <source>
        <dbReference type="ARBA" id="ARBA00023054"/>
    </source>
</evidence>
<dbReference type="Gene3D" id="1.20.920.30">
    <property type="match status" value="1"/>
</dbReference>
<keyword evidence="3" id="KW-0963">Cytoplasm</keyword>
<dbReference type="InterPro" id="IPR041228">
    <property type="entry name" value="Dynein_C"/>
</dbReference>
<dbReference type="FunFam" id="1.20.920.60:FF:000001">
    <property type="entry name" value="Cytoplasmic dynein 1 heavy chain 1"/>
    <property type="match status" value="1"/>
</dbReference>
<evidence type="ECO:0000256" key="1">
    <source>
        <dbReference type="ARBA" id="ARBA00004245"/>
    </source>
</evidence>
<dbReference type="Gene3D" id="1.20.920.20">
    <property type="match status" value="2"/>
</dbReference>
<evidence type="ECO:0000313" key="14">
    <source>
        <dbReference type="Proteomes" id="UP000710432"/>
    </source>
</evidence>
<comment type="subcellular location">
    <subcellularLocation>
        <location evidence="1">Cytoplasm</location>
        <location evidence="1">Cytoskeleton</location>
    </subcellularLocation>
</comment>
<evidence type="ECO:0000259" key="12">
    <source>
        <dbReference type="SMART" id="SM00382"/>
    </source>
</evidence>
<dbReference type="FunFam" id="1.20.920.20:FF:000002">
    <property type="entry name" value="Cytoplasmic dynein 1 heavy chain"/>
    <property type="match status" value="1"/>
</dbReference>
<dbReference type="Pfam" id="PF22597">
    <property type="entry name" value="DYN_lid"/>
    <property type="match status" value="1"/>
</dbReference>
<dbReference type="InterPro" id="IPR043160">
    <property type="entry name" value="Dynein_C_barrel"/>
</dbReference>
<dbReference type="Pfam" id="PF18198">
    <property type="entry name" value="AAA_lid_11"/>
    <property type="match status" value="1"/>
</dbReference>
<evidence type="ECO:0000256" key="11">
    <source>
        <dbReference type="SAM" id="Coils"/>
    </source>
</evidence>
<gene>
    <name evidence="13" type="ORF">LTLLF_136825</name>
</gene>
<dbReference type="InterPro" id="IPR035706">
    <property type="entry name" value="AAA_9"/>
</dbReference>
<dbReference type="Gene3D" id="1.10.8.720">
    <property type="entry name" value="Region D6 of dynein motor"/>
    <property type="match status" value="1"/>
</dbReference>
<comment type="similarity">
    <text evidence="2">Belongs to the dynein heavy chain family.</text>
</comment>
<comment type="caution">
    <text evidence="13">The sequence shown here is derived from an EMBL/GenBank/DDBJ whole genome shotgun (WGS) entry which is preliminary data.</text>
</comment>
<evidence type="ECO:0000256" key="5">
    <source>
        <dbReference type="ARBA" id="ARBA00022741"/>
    </source>
</evidence>
<organism evidence="13 14">
    <name type="scientific">Microtus ochrogaster</name>
    <name type="common">Prairie vole</name>
    <dbReference type="NCBI Taxonomy" id="79684"/>
    <lineage>
        <taxon>Eukaryota</taxon>
        <taxon>Metazoa</taxon>
        <taxon>Chordata</taxon>
        <taxon>Craniata</taxon>
        <taxon>Vertebrata</taxon>
        <taxon>Euteleostomi</taxon>
        <taxon>Mammalia</taxon>
        <taxon>Eutheria</taxon>
        <taxon>Euarchontoglires</taxon>
        <taxon>Glires</taxon>
        <taxon>Rodentia</taxon>
        <taxon>Myomorpha</taxon>
        <taxon>Muroidea</taxon>
        <taxon>Cricetidae</taxon>
        <taxon>Arvicolinae</taxon>
        <taxon>Microtus</taxon>
    </lineage>
</organism>
<feature type="coiled-coil region" evidence="11">
    <location>
        <begin position="484"/>
        <end position="532"/>
    </location>
</feature>
<evidence type="ECO:0000256" key="6">
    <source>
        <dbReference type="ARBA" id="ARBA00022840"/>
    </source>
</evidence>
<dbReference type="PANTHER" id="PTHR46532">
    <property type="entry name" value="MALE FERTILITY FACTOR KL5"/>
    <property type="match status" value="1"/>
</dbReference>
<keyword evidence="4" id="KW-0493">Microtubule</keyword>
<dbReference type="FunFam" id="3.40.50.300:FF:001956">
    <property type="entry name" value="Dynein cytoplasmic 1 heavy chain 1"/>
    <property type="match status" value="1"/>
</dbReference>
<dbReference type="InterPro" id="IPR003593">
    <property type="entry name" value="AAA+_ATPase"/>
</dbReference>
<evidence type="ECO:0000256" key="9">
    <source>
        <dbReference type="ARBA" id="ARBA00023175"/>
    </source>
</evidence>
<dbReference type="PANTHER" id="PTHR46532:SF13">
    <property type="entry name" value="CYTOPLASMIC DYNEIN 1 HEAVY CHAIN 1"/>
    <property type="match status" value="1"/>
</dbReference>
<dbReference type="InterPro" id="IPR004273">
    <property type="entry name" value="Dynein_heavy_D6_P-loop"/>
</dbReference>
<evidence type="ECO:0000256" key="2">
    <source>
        <dbReference type="ARBA" id="ARBA00008887"/>
    </source>
</evidence>
<dbReference type="GO" id="GO:0005524">
    <property type="term" value="F:ATP binding"/>
    <property type="evidence" value="ECO:0007669"/>
    <property type="project" value="UniProtKB-KW"/>
</dbReference>
<dbReference type="GO" id="GO:0008569">
    <property type="term" value="F:minus-end-directed microtubule motor activity"/>
    <property type="evidence" value="ECO:0007669"/>
    <property type="project" value="InterPro"/>
</dbReference>
<reference evidence="13" key="1">
    <citation type="submission" date="2020-03" db="EMBL/GenBank/DDBJ databases">
        <title>Studies in the Genomics of Life Span.</title>
        <authorList>
            <person name="Glass D."/>
        </authorList>
    </citation>
    <scope>NUCLEOTIDE SEQUENCE</scope>
    <source>
        <strain evidence="13">LTLLF</strain>
        <tissue evidence="13">Muscle</tissue>
    </source>
</reference>
<dbReference type="Pfam" id="PF18199">
    <property type="entry name" value="Dynein_C"/>
    <property type="match status" value="1"/>
</dbReference>
<keyword evidence="8 11" id="KW-0175">Coiled coil</keyword>
<dbReference type="InterPro" id="IPR024317">
    <property type="entry name" value="Dynein_heavy_chain_D4_dom"/>
</dbReference>
<keyword evidence="7" id="KW-0243">Dynein</keyword>
<dbReference type="InterPro" id="IPR042219">
    <property type="entry name" value="AAA_lid_11_sf"/>
</dbReference>
<feature type="domain" description="AAA+ ATPase" evidence="12">
    <location>
        <begin position="208"/>
        <end position="374"/>
    </location>
</feature>
<dbReference type="FunFam" id="1.10.8.1220:FF:000002">
    <property type="entry name" value="cytoplasmic dynein 1 heavy chain 1-like"/>
    <property type="match status" value="1"/>
</dbReference>
<keyword evidence="9" id="KW-0505">Motor protein</keyword>
<proteinExistence type="inferred from homology"/>
<dbReference type="Gene3D" id="1.10.8.1220">
    <property type="match status" value="1"/>
</dbReference>
<protein>
    <submittedName>
        <fullName evidence="13">Cytoplasmic dynein 1 heavy chain 1</fullName>
    </submittedName>
</protein>
<feature type="coiled-coil region" evidence="11">
    <location>
        <begin position="681"/>
        <end position="778"/>
    </location>
</feature>
<dbReference type="GO" id="GO:0045505">
    <property type="term" value="F:dynein intermediate chain binding"/>
    <property type="evidence" value="ECO:0007669"/>
    <property type="project" value="InterPro"/>
</dbReference>
<dbReference type="Gene3D" id="6.10.140.1060">
    <property type="match status" value="1"/>
</dbReference>
<dbReference type="Pfam" id="PF03028">
    <property type="entry name" value="Dynein_heavy"/>
    <property type="match status" value="1"/>
</dbReference>
<dbReference type="GO" id="GO:0005858">
    <property type="term" value="C:axonemal dynein complex"/>
    <property type="evidence" value="ECO:0007669"/>
    <property type="project" value="TreeGrafter"/>
</dbReference>
<dbReference type="Proteomes" id="UP000710432">
    <property type="component" value="Unassembled WGS sequence"/>
</dbReference>
<dbReference type="FunFam" id="3.10.490.20:FF:000004">
    <property type="entry name" value="Cytoplasmic dynein heavy chain 2"/>
    <property type="match status" value="1"/>
</dbReference>
<dbReference type="GO" id="GO:0005874">
    <property type="term" value="C:microtubule"/>
    <property type="evidence" value="ECO:0007669"/>
    <property type="project" value="UniProtKB-KW"/>
</dbReference>
<name>A0A8J6L552_MICOH</name>
<dbReference type="CDD" id="cd00009">
    <property type="entry name" value="AAA"/>
    <property type="match status" value="1"/>
</dbReference>
<dbReference type="InterPro" id="IPR026983">
    <property type="entry name" value="DHC"/>
</dbReference>
<dbReference type="InterPro" id="IPR024743">
    <property type="entry name" value="Dynein_HC_stalk"/>
</dbReference>
<dbReference type="EMBL" id="JAATJU010021291">
    <property type="protein sequence ID" value="KAH0514057.1"/>
    <property type="molecule type" value="Genomic_DNA"/>
</dbReference>